<protein>
    <submittedName>
        <fullName evidence="1">Acetylglutamate kinase</fullName>
    </submittedName>
</protein>
<organism evidence="1 2">
    <name type="scientific">Paenibacillus yanchengensis</name>
    <dbReference type="NCBI Taxonomy" id="2035833"/>
    <lineage>
        <taxon>Bacteria</taxon>
        <taxon>Bacillati</taxon>
        <taxon>Bacillota</taxon>
        <taxon>Bacilli</taxon>
        <taxon>Bacillales</taxon>
        <taxon>Paenibacillaceae</taxon>
        <taxon>Paenibacillus</taxon>
    </lineage>
</organism>
<dbReference type="GO" id="GO:0016301">
    <property type="term" value="F:kinase activity"/>
    <property type="evidence" value="ECO:0007669"/>
    <property type="project" value="UniProtKB-KW"/>
</dbReference>
<comment type="caution">
    <text evidence="1">The sequence shown here is derived from an EMBL/GenBank/DDBJ whole genome shotgun (WGS) entry which is preliminary data.</text>
</comment>
<name>A0ABW4YHX6_9BACL</name>
<keyword evidence="1" id="KW-0808">Transferase</keyword>
<proteinExistence type="predicted"/>
<keyword evidence="1" id="KW-0418">Kinase</keyword>
<sequence length="191" mass="21729">MYNFALNHYYRNWTTASVELNRNLRALWEQHVFWTRLTVNSIVDGLADVKPTTERLLRNPDDFAAALAPIYGPVIASEFAKLLTEHLTIAAELVTNLKAGNTQAAQNATKRWYANADQIAVFLSKINPYWSVEQWRHMLYEHLGLLTEEVTSRIAQDYTRNVALADPIQAQALGMADVMTSGIVQQFPMQF</sequence>
<dbReference type="EMBL" id="JBHUHO010000016">
    <property type="protein sequence ID" value="MFD2115355.1"/>
    <property type="molecule type" value="Genomic_DNA"/>
</dbReference>
<keyword evidence="2" id="KW-1185">Reference proteome</keyword>
<evidence type="ECO:0000313" key="1">
    <source>
        <dbReference type="EMBL" id="MFD2115355.1"/>
    </source>
</evidence>
<evidence type="ECO:0000313" key="2">
    <source>
        <dbReference type="Proteomes" id="UP001597362"/>
    </source>
</evidence>
<reference evidence="2" key="1">
    <citation type="journal article" date="2019" name="Int. J. Syst. Evol. Microbiol.">
        <title>The Global Catalogue of Microorganisms (GCM) 10K type strain sequencing project: providing services to taxonomists for standard genome sequencing and annotation.</title>
        <authorList>
            <consortium name="The Broad Institute Genomics Platform"/>
            <consortium name="The Broad Institute Genome Sequencing Center for Infectious Disease"/>
            <person name="Wu L."/>
            <person name="Ma J."/>
        </authorList>
    </citation>
    <scope>NUCLEOTIDE SEQUENCE [LARGE SCALE GENOMIC DNA]</scope>
    <source>
        <strain evidence="2">GH52</strain>
    </source>
</reference>
<accession>A0ABW4YHX6</accession>
<dbReference type="RefSeq" id="WP_377770431.1">
    <property type="nucleotide sequence ID" value="NZ_JBHUHO010000016.1"/>
</dbReference>
<gene>
    <name evidence="1" type="ORF">ACFSJH_06360</name>
</gene>
<dbReference type="Proteomes" id="UP001597362">
    <property type="component" value="Unassembled WGS sequence"/>
</dbReference>